<sequence length="142" mass="15792">MATQIQEIMNTTLFTLKANSSLAEAKHLMAEHPIRHIPIVSDAHHLLGLVSHRDVLATGGMHNTEHDLITLDQIMVTNPYTISPKTGIKQGARLLKRQRYGCLPVIEHNKLVGLVTASDFVEVAINLIEMIEDVEPVELDDE</sequence>
<accession>A0AA41W804</accession>
<protein>
    <submittedName>
        <fullName evidence="4">CBS domain-containing protein</fullName>
    </submittedName>
</protein>
<dbReference type="CDD" id="cd04584">
    <property type="entry name" value="CBS_pair_AcuB_like"/>
    <property type="match status" value="1"/>
</dbReference>
<dbReference type="PANTHER" id="PTHR43080">
    <property type="entry name" value="CBS DOMAIN-CONTAINING PROTEIN CBSX3, MITOCHONDRIAL"/>
    <property type="match status" value="1"/>
</dbReference>
<dbReference type="InterPro" id="IPR051257">
    <property type="entry name" value="Diverse_CBS-Domain"/>
</dbReference>
<dbReference type="SUPFAM" id="SSF54631">
    <property type="entry name" value="CBS-domain pair"/>
    <property type="match status" value="1"/>
</dbReference>
<keyword evidence="5" id="KW-1185">Reference proteome</keyword>
<gene>
    <name evidence="4" type="ORF">NAF29_10845</name>
</gene>
<dbReference type="Proteomes" id="UP001165393">
    <property type="component" value="Unassembled WGS sequence"/>
</dbReference>
<name>A0AA41W804_9GAMM</name>
<comment type="caution">
    <text evidence="4">The sequence shown here is derived from an EMBL/GenBank/DDBJ whole genome shotgun (WGS) entry which is preliminary data.</text>
</comment>
<dbReference type="AlphaFoldDB" id="A0AA41W804"/>
<evidence type="ECO:0000259" key="3">
    <source>
        <dbReference type="PROSITE" id="PS51371"/>
    </source>
</evidence>
<proteinExistence type="predicted"/>
<dbReference type="Gene3D" id="3.10.580.10">
    <property type="entry name" value="CBS-domain"/>
    <property type="match status" value="1"/>
</dbReference>
<dbReference type="InterPro" id="IPR046342">
    <property type="entry name" value="CBS_dom_sf"/>
</dbReference>
<evidence type="ECO:0000313" key="4">
    <source>
        <dbReference type="EMBL" id="MCM2680162.1"/>
    </source>
</evidence>
<dbReference type="RefSeq" id="WP_251261582.1">
    <property type="nucleotide sequence ID" value="NZ_JAMQGP010000004.1"/>
</dbReference>
<reference evidence="4 5" key="1">
    <citation type="journal article" date="2013" name="Antonie Van Leeuwenhoek">
        <title>Echinimonas agarilytica gen. nov., sp. nov., a new gammaproteobacterium isolated from the sea urchin Strongylocentrotus intermedius.</title>
        <authorList>
            <person name="Nedashkovskaya O.I."/>
            <person name="Stenkova A.M."/>
            <person name="Zhukova N.V."/>
            <person name="Van Trappen S."/>
            <person name="Lee J.S."/>
            <person name="Kim S.B."/>
        </authorList>
    </citation>
    <scope>NUCLEOTIDE SEQUENCE [LARGE SCALE GENOMIC DNA]</scope>
    <source>
        <strain evidence="4 5">KMM 6351</strain>
    </source>
</reference>
<feature type="domain" description="CBS" evidence="3">
    <location>
        <begin position="75"/>
        <end position="130"/>
    </location>
</feature>
<evidence type="ECO:0000313" key="5">
    <source>
        <dbReference type="Proteomes" id="UP001165393"/>
    </source>
</evidence>
<evidence type="ECO:0000256" key="2">
    <source>
        <dbReference type="PROSITE-ProRule" id="PRU00703"/>
    </source>
</evidence>
<keyword evidence="1 2" id="KW-0129">CBS domain</keyword>
<dbReference type="Pfam" id="PF00571">
    <property type="entry name" value="CBS"/>
    <property type="match status" value="2"/>
</dbReference>
<dbReference type="PROSITE" id="PS51371">
    <property type="entry name" value="CBS"/>
    <property type="match status" value="2"/>
</dbReference>
<organism evidence="4 5">
    <name type="scientific">Echinimonas agarilytica</name>
    <dbReference type="NCBI Taxonomy" id="1215918"/>
    <lineage>
        <taxon>Bacteria</taxon>
        <taxon>Pseudomonadati</taxon>
        <taxon>Pseudomonadota</taxon>
        <taxon>Gammaproteobacteria</taxon>
        <taxon>Alteromonadales</taxon>
        <taxon>Echinimonadaceae</taxon>
        <taxon>Echinimonas</taxon>
    </lineage>
</organism>
<feature type="domain" description="CBS" evidence="3">
    <location>
        <begin position="9"/>
        <end position="68"/>
    </location>
</feature>
<dbReference type="EMBL" id="JAMQGP010000004">
    <property type="protein sequence ID" value="MCM2680162.1"/>
    <property type="molecule type" value="Genomic_DNA"/>
</dbReference>
<dbReference type="PANTHER" id="PTHR43080:SF2">
    <property type="entry name" value="CBS DOMAIN-CONTAINING PROTEIN"/>
    <property type="match status" value="1"/>
</dbReference>
<dbReference type="SMART" id="SM00116">
    <property type="entry name" value="CBS"/>
    <property type="match status" value="2"/>
</dbReference>
<dbReference type="InterPro" id="IPR000644">
    <property type="entry name" value="CBS_dom"/>
</dbReference>
<evidence type="ECO:0000256" key="1">
    <source>
        <dbReference type="ARBA" id="ARBA00023122"/>
    </source>
</evidence>